<organism evidence="1 2">
    <name type="scientific">Adiantum capillus-veneris</name>
    <name type="common">Maidenhair fern</name>
    <dbReference type="NCBI Taxonomy" id="13818"/>
    <lineage>
        <taxon>Eukaryota</taxon>
        <taxon>Viridiplantae</taxon>
        <taxon>Streptophyta</taxon>
        <taxon>Embryophyta</taxon>
        <taxon>Tracheophyta</taxon>
        <taxon>Polypodiopsida</taxon>
        <taxon>Polypodiidae</taxon>
        <taxon>Polypodiales</taxon>
        <taxon>Pteridineae</taxon>
        <taxon>Pteridaceae</taxon>
        <taxon>Vittarioideae</taxon>
        <taxon>Adiantum</taxon>
    </lineage>
</organism>
<dbReference type="PANTHER" id="PTHR37709">
    <property type="entry name" value="EXPRESSED PROTEIN"/>
    <property type="match status" value="1"/>
</dbReference>
<dbReference type="EMBL" id="JABFUD020000024">
    <property type="protein sequence ID" value="KAI5060519.1"/>
    <property type="molecule type" value="Genomic_DNA"/>
</dbReference>
<protein>
    <submittedName>
        <fullName evidence="1">Uncharacterized protein</fullName>
    </submittedName>
</protein>
<keyword evidence="2" id="KW-1185">Reference proteome</keyword>
<dbReference type="AlphaFoldDB" id="A0A9D4Z436"/>
<proteinExistence type="predicted"/>
<comment type="caution">
    <text evidence="1">The sequence shown here is derived from an EMBL/GenBank/DDBJ whole genome shotgun (WGS) entry which is preliminary data.</text>
</comment>
<dbReference type="PANTHER" id="PTHR37709:SF1">
    <property type="entry name" value="EXPRESSED PROTEIN"/>
    <property type="match status" value="1"/>
</dbReference>
<evidence type="ECO:0000313" key="2">
    <source>
        <dbReference type="Proteomes" id="UP000886520"/>
    </source>
</evidence>
<accession>A0A9D4Z436</accession>
<name>A0A9D4Z436_ADICA</name>
<evidence type="ECO:0000313" key="1">
    <source>
        <dbReference type="EMBL" id="KAI5060519.1"/>
    </source>
</evidence>
<dbReference type="InterPro" id="IPR035204">
    <property type="entry name" value="NDUFB11"/>
</dbReference>
<dbReference type="Pfam" id="PF17250">
    <property type="entry name" value="NDUFB11"/>
    <property type="match status" value="1"/>
</dbReference>
<dbReference type="Proteomes" id="UP000886520">
    <property type="component" value="Chromosome 24"/>
</dbReference>
<reference evidence="1" key="1">
    <citation type="submission" date="2021-01" db="EMBL/GenBank/DDBJ databases">
        <title>Adiantum capillus-veneris genome.</title>
        <authorList>
            <person name="Fang Y."/>
            <person name="Liao Q."/>
        </authorList>
    </citation>
    <scope>NUCLEOTIDE SEQUENCE</scope>
    <source>
        <strain evidence="1">H3</strain>
        <tissue evidence="1">Leaf</tissue>
    </source>
</reference>
<sequence length="83" mass="10211">MGFIKEFFGYLIQRSMEDPEERDRKIREHIITTKANAEKVKQRWAHPVKPYGYWTTDKYNYKYQLERKISNARGRHDPWDIFS</sequence>
<gene>
    <name evidence="1" type="ORF">GOP47_0024939</name>
</gene>
<dbReference type="OrthoDB" id="2016140at2759"/>